<dbReference type="InterPro" id="IPR036188">
    <property type="entry name" value="FAD/NAD-bd_sf"/>
</dbReference>
<dbReference type="SUPFAM" id="SSF54862">
    <property type="entry name" value="4Fe-4S ferredoxins"/>
    <property type="match status" value="1"/>
</dbReference>
<sequence>MEFNLTIDKRTEAAVNSKLCVNCGNCSNICPTGAIEEYRKTVCCMFPDCGGNKYTEKRAFGEALKLSVEAGCKQGCPLGISPQAVAGLVESGDLKEAYNLIDEKNPMPWVCASICSQSCQDNCRLKYISEEPLNMRALEGYILSRTDTKPYKYIRRFDERIAVIGGGAAGLTAAFELAKAGYAVTIFEKDSRLGGALNWGILEFRLNKTMLKSEIERILSDSIEVRYDCEIGSRYMLEDIWNEGFSACLIAAGASSGVKVSLPGSDAEMVYDGVNLMRQINGGEKEGIELGDTITVIGGGELAAVISRALRRLGKEVICASMDRADSLQICEDDLKAFAEEGVDFRPMIGPKQIIKEGSRVKAVEFIKVEYFPDESGRLRPHGVKGSEFNVFCDTVVFAIGQKCSVEKIGNMETYPNGKIKVDDRYRTNKPMVFACGEACFENRSVAEAMASGRAAASEIMGMLNGMQIRAQENIIKNAPHSSVIYAENIQRIVPQFEKAIKEDDLDHIEPGFAEDILTVLRAAGIKEDMPVFTYKESFQDQKRKVAIIGGGISGITAAIELAEAGYAPSIFEKYSSLGGHYKWLSSEKRIDKELLDRELRKVADSGIEVICDIAAGFSPNIDKLFSMGYQAVLFAIGESCGVKPQMENAECRGVFEVVSLMGKLMNHEKIEGVRMLVTGSDELTFDIARLLREVCEQVTVLAPMSKGKLKASVASVAAALDEGVNLVTGVELTAIDQTDGKISGVKCRVIERDIIIDIPCDTLVLGDSAKPDTEAVKAANPGLDIDSNGYIQVDERLITSVYGVFAIGDFDMSSVEAGHAGAAAVESFLKSCDFPANGKFRNTSEVLSGASVQYDIFEGKSFVQPGFEAGRKLLSREQAAVEASRCLSCGYRKAASERCMGCGVCVRVCPVNAITLKAVKEEA</sequence>
<dbReference type="Pfam" id="PF14691">
    <property type="entry name" value="Fer4_20"/>
    <property type="match status" value="1"/>
</dbReference>
<dbReference type="PRINTS" id="PR00469">
    <property type="entry name" value="PNDRDTASEII"/>
</dbReference>
<dbReference type="SUPFAM" id="SSF51905">
    <property type="entry name" value="FAD/NAD(P)-binding domain"/>
    <property type="match status" value="2"/>
</dbReference>
<dbReference type="Gene3D" id="1.10.1060.10">
    <property type="entry name" value="Alpha-helical ferredoxin"/>
    <property type="match status" value="1"/>
</dbReference>
<dbReference type="Proteomes" id="UP000610862">
    <property type="component" value="Unassembled WGS sequence"/>
</dbReference>
<dbReference type="GO" id="GO:0016491">
    <property type="term" value="F:oxidoreductase activity"/>
    <property type="evidence" value="ECO:0007669"/>
    <property type="project" value="InterPro"/>
</dbReference>
<dbReference type="PROSITE" id="PS00198">
    <property type="entry name" value="4FE4S_FER_1"/>
    <property type="match status" value="2"/>
</dbReference>
<dbReference type="PANTHER" id="PTHR42783">
    <property type="entry name" value="GLUTAMATE SYNTHASE [NADPH] SMALL CHAIN"/>
    <property type="match status" value="1"/>
</dbReference>
<organism evidence="5 6">
    <name type="scientific">Lentihominibacter hominis</name>
    <dbReference type="NCBI Taxonomy" id="2763645"/>
    <lineage>
        <taxon>Bacteria</taxon>
        <taxon>Bacillati</taxon>
        <taxon>Bacillota</taxon>
        <taxon>Clostridia</taxon>
        <taxon>Peptostreptococcales</taxon>
        <taxon>Anaerovoracaceae</taxon>
        <taxon>Lentihominibacter</taxon>
    </lineage>
</organism>
<dbReference type="GO" id="GO:0046872">
    <property type="term" value="F:metal ion binding"/>
    <property type="evidence" value="ECO:0007669"/>
    <property type="project" value="UniProtKB-KW"/>
</dbReference>
<feature type="domain" description="4Fe-4S ferredoxin-type" evidence="4">
    <location>
        <begin position="891"/>
        <end position="920"/>
    </location>
</feature>
<feature type="domain" description="4Fe-4S ferredoxin-type" evidence="4">
    <location>
        <begin position="11"/>
        <end position="40"/>
    </location>
</feature>
<keyword evidence="1" id="KW-0479">Metal-binding</keyword>
<reference evidence="5" key="1">
    <citation type="submission" date="2020-08" db="EMBL/GenBank/DDBJ databases">
        <title>Genome public.</title>
        <authorList>
            <person name="Liu C."/>
            <person name="Sun Q."/>
        </authorList>
    </citation>
    <scope>NUCLEOTIDE SEQUENCE</scope>
    <source>
        <strain evidence="5">NSJ-24</strain>
    </source>
</reference>
<comment type="caution">
    <text evidence="5">The sequence shown here is derived from an EMBL/GenBank/DDBJ whole genome shotgun (WGS) entry which is preliminary data.</text>
</comment>
<dbReference type="PROSITE" id="PS51379">
    <property type="entry name" value="4FE4S_FER_2"/>
    <property type="match status" value="2"/>
</dbReference>
<evidence type="ECO:0000256" key="1">
    <source>
        <dbReference type="ARBA" id="ARBA00022723"/>
    </source>
</evidence>
<dbReference type="Pfam" id="PF07992">
    <property type="entry name" value="Pyr_redox_2"/>
    <property type="match status" value="2"/>
</dbReference>
<name>A0A926E7F0_9FIRM</name>
<keyword evidence="6" id="KW-1185">Reference proteome</keyword>
<dbReference type="InterPro" id="IPR017896">
    <property type="entry name" value="4Fe4S_Fe-S-bd"/>
</dbReference>
<gene>
    <name evidence="5" type="ORF">H8692_03215</name>
</gene>
<evidence type="ECO:0000256" key="3">
    <source>
        <dbReference type="ARBA" id="ARBA00023014"/>
    </source>
</evidence>
<accession>A0A926E7F0</accession>
<dbReference type="GO" id="GO:0051536">
    <property type="term" value="F:iron-sulfur cluster binding"/>
    <property type="evidence" value="ECO:0007669"/>
    <property type="project" value="UniProtKB-KW"/>
</dbReference>
<evidence type="ECO:0000256" key="2">
    <source>
        <dbReference type="ARBA" id="ARBA00023004"/>
    </source>
</evidence>
<dbReference type="InterPro" id="IPR023753">
    <property type="entry name" value="FAD/NAD-binding_dom"/>
</dbReference>
<dbReference type="InterPro" id="IPR017900">
    <property type="entry name" value="4Fe4S_Fe_S_CS"/>
</dbReference>
<dbReference type="Gene3D" id="3.50.50.60">
    <property type="entry name" value="FAD/NAD(P)-binding domain"/>
    <property type="match status" value="4"/>
</dbReference>
<dbReference type="PRINTS" id="PR00368">
    <property type="entry name" value="FADPNR"/>
</dbReference>
<dbReference type="Pfam" id="PF00037">
    <property type="entry name" value="Fer4"/>
    <property type="match status" value="2"/>
</dbReference>
<dbReference type="PANTHER" id="PTHR42783:SF3">
    <property type="entry name" value="GLUTAMATE SYNTHASE [NADPH] SMALL CHAIN-RELATED"/>
    <property type="match status" value="1"/>
</dbReference>
<keyword evidence="3" id="KW-0411">Iron-sulfur</keyword>
<proteinExistence type="predicted"/>
<dbReference type="RefSeq" id="WP_187524978.1">
    <property type="nucleotide sequence ID" value="NZ_JACRTA010000001.1"/>
</dbReference>
<dbReference type="EMBL" id="JACRTA010000001">
    <property type="protein sequence ID" value="MBC8567773.1"/>
    <property type="molecule type" value="Genomic_DNA"/>
</dbReference>
<dbReference type="InterPro" id="IPR009051">
    <property type="entry name" value="Helical_ferredxn"/>
</dbReference>
<keyword evidence="2" id="KW-0408">Iron</keyword>
<dbReference type="AlphaFoldDB" id="A0A926E7F0"/>
<dbReference type="Gene3D" id="3.30.70.3270">
    <property type="match status" value="1"/>
</dbReference>
<dbReference type="SUPFAM" id="SSF46548">
    <property type="entry name" value="alpha-helical ferredoxin"/>
    <property type="match status" value="2"/>
</dbReference>
<evidence type="ECO:0000313" key="6">
    <source>
        <dbReference type="Proteomes" id="UP000610862"/>
    </source>
</evidence>
<evidence type="ECO:0000313" key="5">
    <source>
        <dbReference type="EMBL" id="MBC8567773.1"/>
    </source>
</evidence>
<evidence type="ECO:0000259" key="4">
    <source>
        <dbReference type="PROSITE" id="PS51379"/>
    </source>
</evidence>
<dbReference type="InterPro" id="IPR028261">
    <property type="entry name" value="DPD_II"/>
</dbReference>
<protein>
    <submittedName>
        <fullName evidence="5">FAD-dependent oxidoreductase</fullName>
    </submittedName>
</protein>